<dbReference type="InterPro" id="IPR035437">
    <property type="entry name" value="SNase_OB-fold_sf"/>
</dbReference>
<dbReference type="EMBL" id="JBHSPA010000011">
    <property type="protein sequence ID" value="MFC5823843.1"/>
    <property type="molecule type" value="Genomic_DNA"/>
</dbReference>
<name>A0ABW1CDS4_9ACTN</name>
<keyword evidence="3" id="KW-1185">Reference proteome</keyword>
<dbReference type="PROSITE" id="PS51841">
    <property type="entry name" value="LTD"/>
    <property type="match status" value="1"/>
</dbReference>
<dbReference type="InterPro" id="IPR036415">
    <property type="entry name" value="Lamin_tail_dom_sf"/>
</dbReference>
<evidence type="ECO:0000313" key="3">
    <source>
        <dbReference type="Proteomes" id="UP001596058"/>
    </source>
</evidence>
<dbReference type="SUPFAM" id="SSF50199">
    <property type="entry name" value="Staphylococcal nuclease"/>
    <property type="match status" value="1"/>
</dbReference>
<accession>A0ABW1CDS4</accession>
<reference evidence="3" key="1">
    <citation type="journal article" date="2019" name="Int. J. Syst. Evol. Microbiol.">
        <title>The Global Catalogue of Microorganisms (GCM) 10K type strain sequencing project: providing services to taxonomists for standard genome sequencing and annotation.</title>
        <authorList>
            <consortium name="The Broad Institute Genomics Platform"/>
            <consortium name="The Broad Institute Genome Sequencing Center for Infectious Disease"/>
            <person name="Wu L."/>
            <person name="Ma J."/>
        </authorList>
    </citation>
    <scope>NUCLEOTIDE SEQUENCE [LARGE SCALE GENOMIC DNA]</scope>
    <source>
        <strain evidence="3">CCUG 53903</strain>
    </source>
</reference>
<proteinExistence type="predicted"/>
<dbReference type="Pfam" id="PF00932">
    <property type="entry name" value="LTD"/>
    <property type="match status" value="1"/>
</dbReference>
<dbReference type="Gene3D" id="2.40.50.90">
    <property type="match status" value="1"/>
</dbReference>
<dbReference type="InterPro" id="IPR001322">
    <property type="entry name" value="Lamin_tail_dom"/>
</dbReference>
<organism evidence="2 3">
    <name type="scientific">Nonomuraea insulae</name>
    <dbReference type="NCBI Taxonomy" id="1616787"/>
    <lineage>
        <taxon>Bacteria</taxon>
        <taxon>Bacillati</taxon>
        <taxon>Actinomycetota</taxon>
        <taxon>Actinomycetes</taxon>
        <taxon>Streptosporangiales</taxon>
        <taxon>Streptosporangiaceae</taxon>
        <taxon>Nonomuraea</taxon>
    </lineage>
</organism>
<dbReference type="Proteomes" id="UP001596058">
    <property type="component" value="Unassembled WGS sequence"/>
</dbReference>
<gene>
    <name evidence="2" type="ORF">ACFPZ3_08290</name>
</gene>
<dbReference type="SUPFAM" id="SSF74853">
    <property type="entry name" value="Lamin A/C globular tail domain"/>
    <property type="match status" value="1"/>
</dbReference>
<feature type="domain" description="LTD" evidence="1">
    <location>
        <begin position="300"/>
        <end position="404"/>
    </location>
</feature>
<evidence type="ECO:0000259" key="1">
    <source>
        <dbReference type="PROSITE" id="PS51841"/>
    </source>
</evidence>
<comment type="caution">
    <text evidence="2">The sequence shown here is derived from an EMBL/GenBank/DDBJ whole genome shotgun (WGS) entry which is preliminary data.</text>
</comment>
<sequence>MSYTLLRGSFVIRYPDLPRQGPEPDGDTVKFLPDSPALVEALPRPSGRPANINRRGVSVRLEAIDALETHFEESHQEDAGAYAARDELLRVLGFTNVRFWEDLPNKVQSADQDSLRGHVLTNGIDANGRLIAFVYAGDHPGTDGATVFLDGPLVDRSANGQLLAGGLVYPAFYATLPGELRTHLAEVSQAARRKATGIWPRSTADPNGAATVPDLEGLERLVIWPKLFRRIVPYLAAGFTDFDGFDAWLRADAVHRDDELFLIPKLERGNLHDVVKGSGQQIQLTMWPEDFIISPDPAPPGTPVKPPLIAVGDLLIVAALPDPAGADSGHESVTLLNLTSRTLDLAGWGLADAAGGHKALTGAIEGGAALRVTLDGAVQLGNQGDTIILVDPEGASIDQVTYKADRVKAGRTICFGR</sequence>
<protein>
    <submittedName>
        <fullName evidence="2">Lamin tail domain-containing protein</fullName>
    </submittedName>
</protein>
<evidence type="ECO:0000313" key="2">
    <source>
        <dbReference type="EMBL" id="MFC5823843.1"/>
    </source>
</evidence>
<dbReference type="RefSeq" id="WP_379513373.1">
    <property type="nucleotide sequence ID" value="NZ_JBHSPA010000011.1"/>
</dbReference>